<proteinExistence type="predicted"/>
<dbReference type="Proteomes" id="UP000239997">
    <property type="component" value="Unassembled WGS sequence"/>
</dbReference>
<protein>
    <recommendedName>
        <fullName evidence="4">DUF3149 domain-containing protein</fullName>
    </recommendedName>
</protein>
<keyword evidence="1" id="KW-1133">Transmembrane helix</keyword>
<dbReference type="RefSeq" id="WP_170062954.1">
    <property type="nucleotide sequence ID" value="NZ_CP136694.1"/>
</dbReference>
<keyword evidence="3" id="KW-1185">Reference proteome</keyword>
<name>A0ABX5E539_NONUL</name>
<accession>A0ABX5E539</accession>
<keyword evidence="1" id="KW-0812">Transmembrane</keyword>
<feature type="transmembrane region" description="Helical" evidence="1">
    <location>
        <begin position="12"/>
        <end position="31"/>
    </location>
</feature>
<dbReference type="EMBL" id="PVNA01000002">
    <property type="protein sequence ID" value="PRX14171.1"/>
    <property type="molecule type" value="Genomic_DNA"/>
</dbReference>
<evidence type="ECO:0008006" key="4">
    <source>
        <dbReference type="Google" id="ProtNLM"/>
    </source>
</evidence>
<evidence type="ECO:0000313" key="3">
    <source>
        <dbReference type="Proteomes" id="UP000239997"/>
    </source>
</evidence>
<evidence type="ECO:0000256" key="1">
    <source>
        <dbReference type="SAM" id="Phobius"/>
    </source>
</evidence>
<organism evidence="2 3">
    <name type="scientific">Nonlabens ulvanivorans</name>
    <name type="common">Persicivirga ulvanivorans</name>
    <dbReference type="NCBI Taxonomy" id="906888"/>
    <lineage>
        <taxon>Bacteria</taxon>
        <taxon>Pseudomonadati</taxon>
        <taxon>Bacteroidota</taxon>
        <taxon>Flavobacteriia</taxon>
        <taxon>Flavobacteriales</taxon>
        <taxon>Flavobacteriaceae</taxon>
        <taxon>Nonlabens</taxon>
    </lineage>
</organism>
<dbReference type="GeneID" id="90595241"/>
<reference evidence="2 3" key="1">
    <citation type="submission" date="2018-03" db="EMBL/GenBank/DDBJ databases">
        <title>Genomic Encyclopedia of Archaeal and Bacterial Type Strains, Phase II (KMG-II): from individual species to whole genera.</title>
        <authorList>
            <person name="Goeker M."/>
        </authorList>
    </citation>
    <scope>NUCLEOTIDE SEQUENCE [LARGE SCALE GENOMIC DNA]</scope>
    <source>
        <strain evidence="2 3">DSM 22727</strain>
    </source>
</reference>
<keyword evidence="1" id="KW-0472">Membrane</keyword>
<comment type="caution">
    <text evidence="2">The sequence shown here is derived from an EMBL/GenBank/DDBJ whole genome shotgun (WGS) entry which is preliminary data.</text>
</comment>
<evidence type="ECO:0000313" key="2">
    <source>
        <dbReference type="EMBL" id="PRX14171.1"/>
    </source>
</evidence>
<gene>
    <name evidence="2" type="ORF">LY02_01200</name>
</gene>
<sequence>MNMLPLVDWTMGAVLIGVFALVCVALVAIVMNMMKTDKTKDESTRAE</sequence>